<feature type="region of interest" description="Disordered" evidence="1">
    <location>
        <begin position="1"/>
        <end position="25"/>
    </location>
</feature>
<dbReference type="GO" id="GO:0000271">
    <property type="term" value="P:polysaccharide biosynthetic process"/>
    <property type="evidence" value="ECO:0007669"/>
    <property type="project" value="TreeGrafter"/>
</dbReference>
<feature type="transmembrane region" description="Helical" evidence="2">
    <location>
        <begin position="245"/>
        <end position="263"/>
    </location>
</feature>
<keyword evidence="4" id="KW-0012">Acyltransferase</keyword>
<feature type="transmembrane region" description="Helical" evidence="2">
    <location>
        <begin position="293"/>
        <end position="311"/>
    </location>
</feature>
<feature type="transmembrane region" description="Helical" evidence="2">
    <location>
        <begin position="109"/>
        <end position="127"/>
    </location>
</feature>
<dbReference type="AlphaFoldDB" id="H5WWV3"/>
<keyword evidence="5" id="KW-1185">Reference proteome</keyword>
<evidence type="ECO:0000256" key="2">
    <source>
        <dbReference type="SAM" id="Phobius"/>
    </source>
</evidence>
<dbReference type="PANTHER" id="PTHR23028:SF131">
    <property type="entry name" value="BLR2367 PROTEIN"/>
    <property type="match status" value="1"/>
</dbReference>
<evidence type="ECO:0000259" key="3">
    <source>
        <dbReference type="Pfam" id="PF01757"/>
    </source>
</evidence>
<keyword evidence="2" id="KW-0472">Membrane</keyword>
<keyword evidence="4" id="KW-0808">Transferase</keyword>
<gene>
    <name evidence="4" type="ORF">SacmaDRAFT_3500</name>
</gene>
<dbReference type="GO" id="GO:0016747">
    <property type="term" value="F:acyltransferase activity, transferring groups other than amino-acyl groups"/>
    <property type="evidence" value="ECO:0007669"/>
    <property type="project" value="InterPro"/>
</dbReference>
<keyword evidence="2" id="KW-0812">Transmembrane</keyword>
<name>H5WWV3_9PSEU</name>
<protein>
    <submittedName>
        <fullName evidence="4">Putative acyltransferase</fullName>
    </submittedName>
</protein>
<accession>H5WWV3</accession>
<sequence length="413" mass="44423">MTTGARLGTASAVSPGSPKTSVTSVTSQSSRKLSWDAIRVVAIGFVVIGHVAGLASLVPGIAPYPDELRALRIPFGTVTLLVLSGYFVGPTLRRGDAGRWLRARLARLLPAYLAAVLATYVVARLVVVEFNGWYHHDGLYGLLFASPVVPEEPAPGTLPPWHVPDLNDLLLNLLLLHEWNPDFYHRIDGSYWTLPVQVAAFAAAALLWRSGLRSRFRPHTVLWAVTLVSAVSPVLSLLVSTLPAATGLSRAHFFAAGLAIWLWQERKLGSGHLVGLLLATLVLHAVWTSPPVPASVAGFAIMLVAMCFAARGPDWDLGPLARLRRPISWLAGISFGLYLVHQQLGYVVARLLTEAGVSAWWLRLTLVVGFAVTAAWLLTVLVERPAYRTLTRPSRRAAATVGPPPSVSVGGSP</sequence>
<dbReference type="Pfam" id="PF01757">
    <property type="entry name" value="Acyl_transf_3"/>
    <property type="match status" value="1"/>
</dbReference>
<proteinExistence type="predicted"/>
<feature type="transmembrane region" description="Helical" evidence="2">
    <location>
        <begin position="360"/>
        <end position="382"/>
    </location>
</feature>
<evidence type="ECO:0000313" key="5">
    <source>
        <dbReference type="Proteomes" id="UP000004926"/>
    </source>
</evidence>
<feature type="domain" description="Acyltransferase 3" evidence="3">
    <location>
        <begin position="34"/>
        <end position="379"/>
    </location>
</feature>
<dbReference type="STRING" id="882083.SacmaDRAFT_3500"/>
<dbReference type="PANTHER" id="PTHR23028">
    <property type="entry name" value="ACETYLTRANSFERASE"/>
    <property type="match status" value="1"/>
</dbReference>
<dbReference type="Proteomes" id="UP000004926">
    <property type="component" value="Chromosome"/>
</dbReference>
<reference evidence="4 5" key="1">
    <citation type="journal article" date="2012" name="Stand. Genomic Sci.">
        <title>Genome sequence of the ocean sediment bacterium Saccharomonospora marina type strain (XMU15(T)).</title>
        <authorList>
            <person name="Klenk H.P."/>
            <person name="Lu M."/>
            <person name="Lucas S."/>
            <person name="Lapidus A."/>
            <person name="Copeland A."/>
            <person name="Pitluck S."/>
            <person name="Goodwin L.A."/>
            <person name="Han C."/>
            <person name="Tapia R."/>
            <person name="Brambilla E.M."/>
            <person name="Potter G."/>
            <person name="Land M."/>
            <person name="Ivanova N."/>
            <person name="Rohde M."/>
            <person name="Goker M."/>
            <person name="Detter J.C."/>
            <person name="Li W.J."/>
            <person name="Kyrpides N.C."/>
            <person name="Woyke T."/>
        </authorList>
    </citation>
    <scope>NUCLEOTIDE SEQUENCE [LARGE SCALE GENOMIC DNA]</scope>
    <source>
        <strain evidence="4 5">XMU15</strain>
    </source>
</reference>
<dbReference type="eggNOG" id="COG1835">
    <property type="taxonomic scope" value="Bacteria"/>
</dbReference>
<dbReference type="HOGENOM" id="CLU_065577_0_0_11"/>
<feature type="transmembrane region" description="Helical" evidence="2">
    <location>
        <begin position="220"/>
        <end position="239"/>
    </location>
</feature>
<dbReference type="GO" id="GO:0016020">
    <property type="term" value="C:membrane"/>
    <property type="evidence" value="ECO:0007669"/>
    <property type="project" value="TreeGrafter"/>
</dbReference>
<organism evidence="4 5">
    <name type="scientific">Saccharomonospora marina XMU15</name>
    <dbReference type="NCBI Taxonomy" id="882083"/>
    <lineage>
        <taxon>Bacteria</taxon>
        <taxon>Bacillati</taxon>
        <taxon>Actinomycetota</taxon>
        <taxon>Actinomycetes</taxon>
        <taxon>Pseudonocardiales</taxon>
        <taxon>Pseudonocardiaceae</taxon>
        <taxon>Saccharomonospora</taxon>
    </lineage>
</organism>
<feature type="transmembrane region" description="Helical" evidence="2">
    <location>
        <begin position="37"/>
        <end position="58"/>
    </location>
</feature>
<dbReference type="InterPro" id="IPR002656">
    <property type="entry name" value="Acyl_transf_3_dom"/>
</dbReference>
<feature type="transmembrane region" description="Helical" evidence="2">
    <location>
        <begin position="70"/>
        <end position="88"/>
    </location>
</feature>
<feature type="compositionally biased region" description="Low complexity" evidence="1">
    <location>
        <begin position="13"/>
        <end position="25"/>
    </location>
</feature>
<dbReference type="InterPro" id="IPR050879">
    <property type="entry name" value="Acyltransferase_3"/>
</dbReference>
<feature type="transmembrane region" description="Helical" evidence="2">
    <location>
        <begin position="189"/>
        <end position="208"/>
    </location>
</feature>
<evidence type="ECO:0000256" key="1">
    <source>
        <dbReference type="SAM" id="MobiDB-lite"/>
    </source>
</evidence>
<feature type="transmembrane region" description="Helical" evidence="2">
    <location>
        <begin position="323"/>
        <end position="340"/>
    </location>
</feature>
<evidence type="ECO:0000313" key="4">
    <source>
        <dbReference type="EMBL" id="EHR51716.1"/>
    </source>
</evidence>
<keyword evidence="2" id="KW-1133">Transmembrane helix</keyword>
<feature type="transmembrane region" description="Helical" evidence="2">
    <location>
        <begin position="270"/>
        <end position="287"/>
    </location>
</feature>
<dbReference type="EMBL" id="CM001439">
    <property type="protein sequence ID" value="EHR51716.1"/>
    <property type="molecule type" value="Genomic_DNA"/>
</dbReference>